<evidence type="ECO:0000256" key="1">
    <source>
        <dbReference type="SAM" id="Phobius"/>
    </source>
</evidence>
<dbReference type="KEGG" id="pspc:Strain318_002450"/>
<evidence type="ECO:0000313" key="2">
    <source>
        <dbReference type="EMBL" id="WKW13136.1"/>
    </source>
</evidence>
<reference evidence="3" key="1">
    <citation type="submission" date="2023-07" db="EMBL/GenBank/DDBJ databases">
        <authorList>
            <person name="Haufschild T."/>
            <person name="Kallscheuer N."/>
            <person name="Hammer J."/>
            <person name="Kohn T."/>
            <person name="Kabuu M."/>
            <person name="Jogler M."/>
            <person name="Wohfarth N."/>
            <person name="Heuer A."/>
            <person name="Rohde M."/>
            <person name="van Teeseling M.C.F."/>
            <person name="Jogler C."/>
        </authorList>
    </citation>
    <scope>NUCLEOTIDE SEQUENCE</scope>
    <source>
        <strain evidence="2">Strain 138</strain>
        <strain evidence="3">Strain 318</strain>
    </source>
</reference>
<keyword evidence="1" id="KW-0812">Transmembrane</keyword>
<sequence length="137" mass="14375">MTTSSRRNALVVAALLCVAGCKETTSPAERFAVPIDAISVPNTAAPSDTVVVGFRYEASCGAREVTLRLRADSMVVAVFAVFPSGGLVCPALLAYAHRTVTLTPPERSQPFTIVFKQPTGADSVRTIRTPPALTGTP</sequence>
<keyword evidence="4" id="KW-1185">Reference proteome</keyword>
<name>A0AA49K1I4_9BACT</name>
<keyword evidence="1" id="KW-1133">Transmembrane helix</keyword>
<protein>
    <submittedName>
        <fullName evidence="3">Uncharacterized protein</fullName>
    </submittedName>
</protein>
<accession>A0AA49Q5U1</accession>
<dbReference type="AlphaFoldDB" id="A0AA49K1I4"/>
<organism evidence="3 4">
    <name type="scientific">Pseudogemmatithrix spongiicola</name>
    <dbReference type="NCBI Taxonomy" id="3062599"/>
    <lineage>
        <taxon>Bacteria</taxon>
        <taxon>Pseudomonadati</taxon>
        <taxon>Gemmatimonadota</taxon>
        <taxon>Gemmatimonadia</taxon>
        <taxon>Gemmatimonadales</taxon>
        <taxon>Gemmatimonadaceae</taxon>
        <taxon>Pseudogemmatithrix</taxon>
    </lineage>
</organism>
<evidence type="ECO:0000313" key="4">
    <source>
        <dbReference type="Proteomes" id="UP001229955"/>
    </source>
</evidence>
<dbReference type="EMBL" id="CP130612">
    <property type="protein sequence ID" value="WKW13136.1"/>
    <property type="molecule type" value="Genomic_DNA"/>
</dbReference>
<dbReference type="RefSeq" id="WP_367885997.1">
    <property type="nucleotide sequence ID" value="NZ_CP130612.1"/>
</dbReference>
<proteinExistence type="predicted"/>
<dbReference type="EMBL" id="CP130613">
    <property type="protein sequence ID" value="WKW16042.1"/>
    <property type="molecule type" value="Genomic_DNA"/>
</dbReference>
<evidence type="ECO:0000313" key="3">
    <source>
        <dbReference type="EMBL" id="WKW16042.1"/>
    </source>
</evidence>
<accession>A0AA49K1I4</accession>
<keyword evidence="1" id="KW-0472">Membrane</keyword>
<gene>
    <name evidence="2" type="ORF">Strain138_002451</name>
    <name evidence="3" type="ORF">Strain318_002450</name>
</gene>
<feature type="transmembrane region" description="Helical" evidence="1">
    <location>
        <begin position="74"/>
        <end position="96"/>
    </location>
</feature>
<dbReference type="Proteomes" id="UP001229955">
    <property type="component" value="Chromosome"/>
</dbReference>